<dbReference type="EMBL" id="AP019416">
    <property type="protein sequence ID" value="BBI48394.1"/>
    <property type="molecule type" value="Genomic_DNA"/>
</dbReference>
<dbReference type="SUPFAM" id="SSF53187">
    <property type="entry name" value="Zn-dependent exopeptidases"/>
    <property type="match status" value="1"/>
</dbReference>
<accession>A0ABN5WN50</accession>
<evidence type="ECO:0000313" key="1">
    <source>
        <dbReference type="EMBL" id="BBI48394.1"/>
    </source>
</evidence>
<keyword evidence="2" id="KW-1185">Reference proteome</keyword>
<sequence length="128" mass="14145">MRHHLDQHGYHDIEVSAARMSQMNATRLDPEDPWVSWALTSMQLSTHKTPTLLPNLGGSLPNDVFAETLGLPTLWVPHSYPSCSQHAPDEHLLGSIASEALILMAGLFWDLSAQGAEIHKERASCKSH</sequence>
<organism evidence="1 2">
    <name type="scientific">Vreelandella olivaria</name>
    <dbReference type="NCBI Taxonomy" id="390919"/>
    <lineage>
        <taxon>Bacteria</taxon>
        <taxon>Pseudomonadati</taxon>
        <taxon>Pseudomonadota</taxon>
        <taxon>Gammaproteobacteria</taxon>
        <taxon>Oceanospirillales</taxon>
        <taxon>Halomonadaceae</taxon>
        <taxon>Vreelandella</taxon>
    </lineage>
</organism>
<dbReference type="Proteomes" id="UP000289555">
    <property type="component" value="Chromosome"/>
</dbReference>
<gene>
    <name evidence="1" type="ORF">HORIV_08150</name>
</gene>
<proteinExistence type="predicted"/>
<protein>
    <submittedName>
        <fullName evidence="1">Uncharacterized protein</fullName>
    </submittedName>
</protein>
<dbReference type="Gene3D" id="3.40.630.10">
    <property type="entry name" value="Zn peptidases"/>
    <property type="match status" value="1"/>
</dbReference>
<name>A0ABN5WN50_9GAMM</name>
<reference evidence="2" key="1">
    <citation type="journal article" date="2019" name="Microbiol. Resour. Announc.">
        <title>Complete Genome Sequence of Halomonas olivaria, a Moderately Halophilic Bacterium Isolated from Olive Processing Effluents, Obtained by Nanopore Sequencing.</title>
        <authorList>
            <person name="Nagata S."/>
            <person name="Ii K.M."/>
            <person name="Tsukimi T."/>
            <person name="Miura M.C."/>
            <person name="Galipon J."/>
            <person name="Arakawa K."/>
        </authorList>
    </citation>
    <scope>NUCLEOTIDE SEQUENCE [LARGE SCALE GENOMIC DNA]</scope>
    <source>
        <strain evidence="2">TYRC17</strain>
    </source>
</reference>
<evidence type="ECO:0000313" key="2">
    <source>
        <dbReference type="Proteomes" id="UP000289555"/>
    </source>
</evidence>